<proteinExistence type="predicted"/>
<reference evidence="2" key="1">
    <citation type="submission" date="2016-10" db="EMBL/GenBank/DDBJ databases">
        <authorList>
            <person name="Varghese N."/>
            <person name="Submissions S."/>
        </authorList>
    </citation>
    <scope>NUCLEOTIDE SEQUENCE [LARGE SCALE GENOMIC DNA]</scope>
    <source>
        <strain evidence="2">IBRC-M 10403</strain>
    </source>
</reference>
<accession>A0A1G6WRA3</accession>
<sequence length="145" mass="15198">MVSTEGFTHSATPDTTVSGLLVALARHLDTHRELPELTSATVVRYATPSRVQAQLDSDTRLPKVAAGLLSWAGTLAEAAAFAWRTDYSTHLEVTGRLPEGAEVLVYTGVDTGVLPDLAVGARVPLPWATLHAWAALPASSRGGAA</sequence>
<dbReference type="AlphaFoldDB" id="A0A1G6WRA3"/>
<evidence type="ECO:0000313" key="2">
    <source>
        <dbReference type="Proteomes" id="UP000199501"/>
    </source>
</evidence>
<protein>
    <submittedName>
        <fullName evidence="1">Uncharacterized protein</fullName>
    </submittedName>
</protein>
<dbReference type="STRING" id="1271860.SAMN05216174_115136"/>
<organism evidence="1 2">
    <name type="scientific">Actinokineospora iranica</name>
    <dbReference type="NCBI Taxonomy" id="1271860"/>
    <lineage>
        <taxon>Bacteria</taxon>
        <taxon>Bacillati</taxon>
        <taxon>Actinomycetota</taxon>
        <taxon>Actinomycetes</taxon>
        <taxon>Pseudonocardiales</taxon>
        <taxon>Pseudonocardiaceae</taxon>
        <taxon>Actinokineospora</taxon>
    </lineage>
</organism>
<name>A0A1G6WRA3_9PSEU</name>
<dbReference type="EMBL" id="FMZZ01000015">
    <property type="protein sequence ID" value="SDD68398.1"/>
    <property type="molecule type" value="Genomic_DNA"/>
</dbReference>
<dbReference type="Proteomes" id="UP000199501">
    <property type="component" value="Unassembled WGS sequence"/>
</dbReference>
<gene>
    <name evidence="1" type="ORF">SAMN05216174_115136</name>
</gene>
<dbReference type="RefSeq" id="WP_091455693.1">
    <property type="nucleotide sequence ID" value="NZ_FMZZ01000015.1"/>
</dbReference>
<evidence type="ECO:0000313" key="1">
    <source>
        <dbReference type="EMBL" id="SDD68398.1"/>
    </source>
</evidence>
<keyword evidence="2" id="KW-1185">Reference proteome</keyword>